<evidence type="ECO:0000313" key="5">
    <source>
        <dbReference type="Proteomes" id="UP000539710"/>
    </source>
</evidence>
<feature type="region of interest" description="Disordered" evidence="1">
    <location>
        <begin position="58"/>
        <end position="78"/>
    </location>
</feature>
<dbReference type="RefSeq" id="WP_181887567.1">
    <property type="nucleotide sequence ID" value="NZ_CP059472.1"/>
</dbReference>
<reference evidence="5" key="3">
    <citation type="submission" date="2020-07" db="EMBL/GenBank/DDBJ databases">
        <title>Flavobacterium sp. xlx-214.</title>
        <authorList>
            <person name="Yang C."/>
        </authorList>
    </citation>
    <scope>NUCLEOTIDE SEQUENCE [LARGE SCALE GENOMIC DNA]</scope>
    <source>
        <strain evidence="5">CX-624</strain>
    </source>
</reference>
<evidence type="ECO:0000313" key="3">
    <source>
        <dbReference type="EMBL" id="QMS99222.1"/>
    </source>
</evidence>
<keyword evidence="5" id="KW-1185">Reference proteome</keyword>
<evidence type="ECO:0000256" key="1">
    <source>
        <dbReference type="SAM" id="MobiDB-lite"/>
    </source>
</evidence>
<accession>A0A7D7LNK9</accession>
<reference evidence="3" key="1">
    <citation type="submission" date="2020-07" db="EMBL/GenBank/DDBJ databases">
        <title>Chryseobacterium sp. CX-624.</title>
        <authorList>
            <person name="Yang C."/>
        </authorList>
    </citation>
    <scope>NUCLEOTIDE SEQUENCE</scope>
    <source>
        <strain evidence="3">CX-624</strain>
    </source>
</reference>
<gene>
    <name evidence="3" type="ORF">H1R16_04235</name>
    <name evidence="2" type="ORF">H2507_09825</name>
</gene>
<dbReference type="AlphaFoldDB" id="A0A7D7LNK9"/>
<protein>
    <submittedName>
        <fullName evidence="3">Uncharacterized protein</fullName>
    </submittedName>
</protein>
<organism evidence="3 4">
    <name type="scientific">Marnyiella aurantia</name>
    <dbReference type="NCBI Taxonomy" id="2758037"/>
    <lineage>
        <taxon>Bacteria</taxon>
        <taxon>Pseudomonadati</taxon>
        <taxon>Bacteroidota</taxon>
        <taxon>Flavobacteriia</taxon>
        <taxon>Flavobacteriales</taxon>
        <taxon>Weeksellaceae</taxon>
        <taxon>Marnyiella</taxon>
    </lineage>
</organism>
<dbReference type="Proteomes" id="UP000539710">
    <property type="component" value="Unassembled WGS sequence"/>
</dbReference>
<reference evidence="4" key="2">
    <citation type="submission" date="2020-07" db="EMBL/GenBank/DDBJ databases">
        <title>Chryseobacterium sp.cx-624.</title>
        <authorList>
            <person name="Yang C."/>
        </authorList>
    </citation>
    <scope>NUCLEOTIDE SEQUENCE [LARGE SCALE GENOMIC DNA]</scope>
    <source>
        <strain evidence="4">cx-624</strain>
    </source>
</reference>
<proteinExistence type="predicted"/>
<reference evidence="2" key="4">
    <citation type="submission" date="2020-07" db="EMBL/GenBank/DDBJ databases">
        <authorList>
            <person name="Yang C."/>
        </authorList>
    </citation>
    <scope>NUCLEOTIDE SEQUENCE</scope>
    <source>
        <strain evidence="2">Cx-624</strain>
    </source>
</reference>
<evidence type="ECO:0000313" key="4">
    <source>
        <dbReference type="Proteomes" id="UP000515349"/>
    </source>
</evidence>
<sequence length="78" mass="9334">MHEEEGRRAKAIGKRRKDERAKMLDIRQEISDFFRTKNQEARSNHRVYKGYFKEHKGVLRGEEPGQKEKGGKMKEQRC</sequence>
<dbReference type="EMBL" id="CP059472">
    <property type="protein sequence ID" value="QMS99222.1"/>
    <property type="molecule type" value="Genomic_DNA"/>
</dbReference>
<evidence type="ECO:0000313" key="2">
    <source>
        <dbReference type="EMBL" id="MBA5247467.1"/>
    </source>
</evidence>
<dbReference type="KEGG" id="cbau:H1R16_04235"/>
<name>A0A7D7LNK9_9FLAO</name>
<dbReference type="Proteomes" id="UP000515349">
    <property type="component" value="Chromosome"/>
</dbReference>
<dbReference type="EMBL" id="JACEUX010000003">
    <property type="protein sequence ID" value="MBA5247467.1"/>
    <property type="molecule type" value="Genomic_DNA"/>
</dbReference>